<protein>
    <submittedName>
        <fullName evidence="1">CopG family transcriptional regulator / antitoxin EndoAI</fullName>
    </submittedName>
</protein>
<reference evidence="2" key="1">
    <citation type="submission" date="2017-09" db="EMBL/GenBank/DDBJ databases">
        <authorList>
            <person name="Varghese N."/>
            <person name="Submissions S."/>
        </authorList>
    </citation>
    <scope>NUCLEOTIDE SEQUENCE [LARGE SCALE GENOMIC DNA]</scope>
    <source>
        <strain evidence="2">MSL47</strain>
    </source>
</reference>
<evidence type="ECO:0000313" key="1">
    <source>
        <dbReference type="EMBL" id="SNY31488.1"/>
    </source>
</evidence>
<evidence type="ECO:0000313" key="2">
    <source>
        <dbReference type="Proteomes" id="UP000219573"/>
    </source>
</evidence>
<keyword evidence="2" id="KW-1185">Reference proteome</keyword>
<dbReference type="CDD" id="cd22231">
    <property type="entry name" value="RHH_NikR_HicB-like"/>
    <property type="match status" value="1"/>
</dbReference>
<dbReference type="SUPFAM" id="SSF47598">
    <property type="entry name" value="Ribbon-helix-helix"/>
    <property type="match status" value="1"/>
</dbReference>
<dbReference type="InterPro" id="IPR013321">
    <property type="entry name" value="Arc_rbn_hlx_hlx"/>
</dbReference>
<dbReference type="RefSeq" id="WP_253250738.1">
    <property type="nucleotide sequence ID" value="NZ_OBDZ01000015.1"/>
</dbReference>
<dbReference type="EMBL" id="OBDZ01000015">
    <property type="protein sequence ID" value="SNY31488.1"/>
    <property type="molecule type" value="Genomic_DNA"/>
</dbReference>
<dbReference type="Proteomes" id="UP000219573">
    <property type="component" value="Unassembled WGS sequence"/>
</dbReference>
<organism evidence="1 2">
    <name type="scientific">Orenia metallireducens</name>
    <dbReference type="NCBI Taxonomy" id="1413210"/>
    <lineage>
        <taxon>Bacteria</taxon>
        <taxon>Bacillati</taxon>
        <taxon>Bacillota</taxon>
        <taxon>Clostridia</taxon>
        <taxon>Halanaerobiales</taxon>
        <taxon>Halobacteroidaceae</taxon>
        <taxon>Orenia</taxon>
    </lineage>
</organism>
<sequence length="92" mass="10788">MTTNLKKVMISLPNNLLQEIDGFIKEDNQDRSQFISDAMEVYVNQLRSSKFRDEMKQGYLEMAKINLCIATECFMVENNTFFNYEARLAECD</sequence>
<dbReference type="GO" id="GO:0006355">
    <property type="term" value="P:regulation of DNA-templated transcription"/>
    <property type="evidence" value="ECO:0007669"/>
    <property type="project" value="InterPro"/>
</dbReference>
<gene>
    <name evidence="1" type="ORF">SAMN06265827_1158</name>
</gene>
<dbReference type="InterPro" id="IPR010985">
    <property type="entry name" value="Ribbon_hlx_hlx"/>
</dbReference>
<accession>A0A285H6W0</accession>
<proteinExistence type="predicted"/>
<dbReference type="STRING" id="1413210.U472_04240"/>
<name>A0A285H6W0_9FIRM</name>
<dbReference type="AlphaFoldDB" id="A0A285H6W0"/>
<dbReference type="Gene3D" id="1.10.1220.10">
    <property type="entry name" value="Met repressor-like"/>
    <property type="match status" value="1"/>
</dbReference>